<feature type="compositionally biased region" description="Basic residues" evidence="1">
    <location>
        <begin position="26"/>
        <end position="35"/>
    </location>
</feature>
<evidence type="ECO:0000313" key="2">
    <source>
        <dbReference type="EMBL" id="KAF4302870.1"/>
    </source>
</evidence>
<feature type="region of interest" description="Disordered" evidence="1">
    <location>
        <begin position="24"/>
        <end position="85"/>
    </location>
</feature>
<dbReference type="EMBL" id="WWBZ02000062">
    <property type="protein sequence ID" value="KAF4302870.1"/>
    <property type="molecule type" value="Genomic_DNA"/>
</dbReference>
<dbReference type="InterPro" id="IPR036047">
    <property type="entry name" value="F-box-like_dom_sf"/>
</dbReference>
<reference evidence="2" key="1">
    <citation type="submission" date="2020-04" db="EMBL/GenBank/DDBJ databases">
        <title>Genome Assembly and Annotation of Botryosphaeria dothidea sdau 11-99, a Latent Pathogen of Apple Fruit Ring Rot in China.</title>
        <authorList>
            <person name="Yu C."/>
            <person name="Diao Y."/>
            <person name="Lu Q."/>
            <person name="Zhao J."/>
            <person name="Cui S."/>
            <person name="Peng C."/>
            <person name="He B."/>
            <person name="Liu H."/>
        </authorList>
    </citation>
    <scope>NUCLEOTIDE SEQUENCE [LARGE SCALE GENOMIC DNA]</scope>
    <source>
        <strain evidence="2">Sdau11-99</strain>
    </source>
</reference>
<organism evidence="2 3">
    <name type="scientific">Botryosphaeria dothidea</name>
    <dbReference type="NCBI Taxonomy" id="55169"/>
    <lineage>
        <taxon>Eukaryota</taxon>
        <taxon>Fungi</taxon>
        <taxon>Dikarya</taxon>
        <taxon>Ascomycota</taxon>
        <taxon>Pezizomycotina</taxon>
        <taxon>Dothideomycetes</taxon>
        <taxon>Dothideomycetes incertae sedis</taxon>
        <taxon>Botryosphaeriales</taxon>
        <taxon>Botryosphaeriaceae</taxon>
        <taxon>Botryosphaeria</taxon>
    </lineage>
</organism>
<evidence type="ECO:0000256" key="1">
    <source>
        <dbReference type="SAM" id="MobiDB-lite"/>
    </source>
</evidence>
<protein>
    <recommendedName>
        <fullName evidence="4">F-box domain-containing protein</fullName>
    </recommendedName>
</protein>
<keyword evidence="3" id="KW-1185">Reference proteome</keyword>
<gene>
    <name evidence="2" type="ORF">GTA08_BOTSDO09438</name>
</gene>
<feature type="compositionally biased region" description="Acidic residues" evidence="1">
    <location>
        <begin position="52"/>
        <end position="77"/>
    </location>
</feature>
<dbReference type="SUPFAM" id="SSF81383">
    <property type="entry name" value="F-box domain"/>
    <property type="match status" value="1"/>
</dbReference>
<dbReference type="OrthoDB" id="9984533at2759"/>
<comment type="caution">
    <text evidence="2">The sequence shown here is derived from an EMBL/GenBank/DDBJ whole genome shotgun (WGS) entry which is preliminary data.</text>
</comment>
<name>A0A8H4IK37_9PEZI</name>
<sequence length="817" mass="92589">MGSWDVYCAFCGSALCGAHVAEKPRSARFRRRRQREQRDAATANEEGSQSDAENESGDQEESEGEDDDDDDDDDDDCSIGSCDEEHSYDPAILDEKDLEWTKSVYILGFNPYASSIRKTFIAGPGHYWDYGSVEIDAGQPDPNQPDDGNFTCYYSIESGELPVFPFHWCCYELLLRTLTGTTDADKLDRDLLYNIMHELAPDYAKALELDYGDPCPDQDQFWCSNAGEEVLVVQPSLNPEITSLLRSAIAEDTFKKTDSADMSLNLESRISSDPFSKLPYDILYKVCASLPFGSISDLSIASWLVNVTLRSTDGLWKHLLRNSMPWFFELHDLLDDEKLMENRDFRKLFLWIEKMTRPRLWMDGPFMGVANRRRIWGVCEQLAERYHARLEQRNNEDELDETAKLIMKHSDNPHMPLVIYPPQTVSVETTSTQWVRSWTELDSPVAIFETFWDTRGSLTGLAMSFLGNRRLFGHDDTVNGVTRSVLPIGEPSQLNGFILHLRQVDEETSIKGITVVHNYFSSDLGMPDPAFSQRPLLINKGKKLVGVVGQIANGKICRLGLIQCPRPPRDVLVFLDLPSPESDIPEQQKLLWKSDLGHIFKNGHERIWNHERLRVIPSADTGSHLRDIPDDLLPYEALLWATKSKEMRNVKCLSGYVNVCGTVSIMSQIDERKWVTRDYHDICGARVEFVPEYDQPKRFVGKDREIDGDWKEENMAHFPIDGPGGEVVTRVDVSGGGLRKGLKLFTNRGRETHWGEKDAVNWETLEAPQGESIVGLVMAFGVMSGPVSEETGKRHQTAMSYAAIMTLPRDAQWMDPA</sequence>
<dbReference type="AlphaFoldDB" id="A0A8H4IK37"/>
<accession>A0A8H4IK37</accession>
<dbReference type="Proteomes" id="UP000572817">
    <property type="component" value="Unassembled WGS sequence"/>
</dbReference>
<evidence type="ECO:0000313" key="3">
    <source>
        <dbReference type="Proteomes" id="UP000572817"/>
    </source>
</evidence>
<proteinExistence type="predicted"/>
<evidence type="ECO:0008006" key="4">
    <source>
        <dbReference type="Google" id="ProtNLM"/>
    </source>
</evidence>